<keyword evidence="2" id="KW-1185">Reference proteome</keyword>
<feature type="non-terminal residue" evidence="1">
    <location>
        <position position="1"/>
    </location>
</feature>
<reference evidence="1 2" key="1">
    <citation type="submission" date="2017-01" db="EMBL/GenBank/DDBJ databases">
        <authorList>
            <consortium name="Urmite Genomes"/>
        </authorList>
    </citation>
    <scope>NUCLEOTIDE SEQUENCE [LARGE SCALE GENOMIC DNA]</scope>
    <source>
        <strain evidence="1 2">AB215</strain>
    </source>
</reference>
<dbReference type="Pfam" id="PF11185">
    <property type="entry name" value="DUF2971"/>
    <property type="match status" value="1"/>
</dbReference>
<organism evidence="1 2">
    <name type="scientific">Mycobacterium numidiamassiliense</name>
    <dbReference type="NCBI Taxonomy" id="1841861"/>
    <lineage>
        <taxon>Bacteria</taxon>
        <taxon>Bacillati</taxon>
        <taxon>Actinomycetota</taxon>
        <taxon>Actinomycetes</taxon>
        <taxon>Mycobacteriales</taxon>
        <taxon>Mycobacteriaceae</taxon>
        <taxon>Mycobacterium</taxon>
    </lineage>
</organism>
<accession>A0A2U3P8X7</accession>
<evidence type="ECO:0000313" key="1">
    <source>
        <dbReference type="EMBL" id="SPM40209.1"/>
    </source>
</evidence>
<gene>
    <name evidence="1" type="ORF">MNAB215_2405</name>
</gene>
<evidence type="ECO:0000313" key="2">
    <source>
        <dbReference type="Proteomes" id="UP000240424"/>
    </source>
</evidence>
<dbReference type="Proteomes" id="UP000240424">
    <property type="component" value="Unassembled WGS sequence"/>
</dbReference>
<sequence length="283" mass="32293">VTSLFDWLTDPTIPALPRDRLPEYVFRYMGSDGLDATIRYRGLRMNVWSNMNDPREAKQWESTGSLTAIHPYTNAEMTQRLDDVLRRSAHLMSLSLDRDRSPDAEPDSLFHRGWAKAPMWANYANAHEGVCLVLDFPAVCEALEEHVGFKTSRYRNWGRINYADRPIRIDITGAFADQAALDEALYNFLETRYTMSGLHMTKNTEWDYERELRLAVVDRDLENHELDTPINLPLGNCIRAVIFGDAYPDPAGTARTITTALSPNAPEFLQCRWIVGAPGLERI</sequence>
<proteinExistence type="predicted"/>
<protein>
    <recommendedName>
        <fullName evidence="3">DUF2971 domain-containing protein</fullName>
    </recommendedName>
</protein>
<dbReference type="EMBL" id="FUEZ01000004">
    <property type="protein sequence ID" value="SPM40209.1"/>
    <property type="molecule type" value="Genomic_DNA"/>
</dbReference>
<dbReference type="AlphaFoldDB" id="A0A2U3P8X7"/>
<name>A0A2U3P8X7_9MYCO</name>
<dbReference type="STRING" id="1841861.GCA_900157365_00722"/>
<evidence type="ECO:0008006" key="3">
    <source>
        <dbReference type="Google" id="ProtNLM"/>
    </source>
</evidence>
<dbReference type="InterPro" id="IPR021352">
    <property type="entry name" value="DUF2971"/>
</dbReference>